<gene>
    <name evidence="3" type="ORF">CYMTET_39518</name>
</gene>
<dbReference type="AlphaFoldDB" id="A0AAE0F3V9"/>
<sequence>MKSTWRKCSYTCWFLREVLLASRWSAAMVFQELEMYVDEQDQIDETCKSINAKIMNSGRESSSVTVQLAFVFMAAIWALVTWVLLTYGMLIRKMLGSEAENKIVEGWATTVLADSLVIHVTKAVIMGLVEKVIESLVNKIGTTEKAVMRWYERYILQQHLRATFADAELRHMDPLLAQTAMFGASSYEL</sequence>
<evidence type="ECO:0000313" key="4">
    <source>
        <dbReference type="Proteomes" id="UP001190700"/>
    </source>
</evidence>
<accession>A0AAE0F3V9</accession>
<evidence type="ECO:0000256" key="2">
    <source>
        <dbReference type="SAM" id="SignalP"/>
    </source>
</evidence>
<feature type="transmembrane region" description="Helical" evidence="1">
    <location>
        <begin position="64"/>
        <end position="85"/>
    </location>
</feature>
<evidence type="ECO:0000256" key="1">
    <source>
        <dbReference type="SAM" id="Phobius"/>
    </source>
</evidence>
<dbReference type="Proteomes" id="UP001190700">
    <property type="component" value="Unassembled WGS sequence"/>
</dbReference>
<evidence type="ECO:0000313" key="3">
    <source>
        <dbReference type="EMBL" id="KAK3251136.1"/>
    </source>
</evidence>
<name>A0AAE0F3V9_9CHLO</name>
<feature type="chain" id="PRO_5042172507" evidence="2">
    <location>
        <begin position="21"/>
        <end position="189"/>
    </location>
</feature>
<keyword evidence="1" id="KW-0472">Membrane</keyword>
<keyword evidence="2" id="KW-0732">Signal</keyword>
<keyword evidence="1" id="KW-0812">Transmembrane</keyword>
<keyword evidence="4" id="KW-1185">Reference proteome</keyword>
<keyword evidence="1" id="KW-1133">Transmembrane helix</keyword>
<reference evidence="3 4" key="1">
    <citation type="journal article" date="2015" name="Genome Biol. Evol.">
        <title>Comparative Genomics of a Bacterivorous Green Alga Reveals Evolutionary Causalities and Consequences of Phago-Mixotrophic Mode of Nutrition.</title>
        <authorList>
            <person name="Burns J.A."/>
            <person name="Paasch A."/>
            <person name="Narechania A."/>
            <person name="Kim E."/>
        </authorList>
    </citation>
    <scope>NUCLEOTIDE SEQUENCE [LARGE SCALE GENOMIC DNA]</scope>
    <source>
        <strain evidence="3 4">PLY_AMNH</strain>
    </source>
</reference>
<dbReference type="EMBL" id="LGRX02026245">
    <property type="protein sequence ID" value="KAK3251136.1"/>
    <property type="molecule type" value="Genomic_DNA"/>
</dbReference>
<feature type="signal peptide" evidence="2">
    <location>
        <begin position="1"/>
        <end position="20"/>
    </location>
</feature>
<proteinExistence type="predicted"/>
<protein>
    <submittedName>
        <fullName evidence="3">Uncharacterized protein</fullName>
    </submittedName>
</protein>
<comment type="caution">
    <text evidence="3">The sequence shown here is derived from an EMBL/GenBank/DDBJ whole genome shotgun (WGS) entry which is preliminary data.</text>
</comment>
<organism evidence="3 4">
    <name type="scientific">Cymbomonas tetramitiformis</name>
    <dbReference type="NCBI Taxonomy" id="36881"/>
    <lineage>
        <taxon>Eukaryota</taxon>
        <taxon>Viridiplantae</taxon>
        <taxon>Chlorophyta</taxon>
        <taxon>Pyramimonadophyceae</taxon>
        <taxon>Pyramimonadales</taxon>
        <taxon>Pyramimonadaceae</taxon>
        <taxon>Cymbomonas</taxon>
    </lineage>
</organism>